<dbReference type="PANTHER" id="PTHR24020">
    <property type="entry name" value="COLLAGEN ALPHA"/>
    <property type="match status" value="1"/>
</dbReference>
<feature type="compositionally biased region" description="Pro residues" evidence="1">
    <location>
        <begin position="183"/>
        <end position="271"/>
    </location>
</feature>
<evidence type="ECO:0000313" key="2">
    <source>
        <dbReference type="EMBL" id="EEN48593.1"/>
    </source>
</evidence>
<dbReference type="InterPro" id="IPR036465">
    <property type="entry name" value="vWFA_dom_sf"/>
</dbReference>
<organism>
    <name type="scientific">Branchiostoma floridae</name>
    <name type="common">Florida lancelet</name>
    <name type="synonym">Amphioxus</name>
    <dbReference type="NCBI Taxonomy" id="7739"/>
    <lineage>
        <taxon>Eukaryota</taxon>
        <taxon>Metazoa</taxon>
        <taxon>Chordata</taxon>
        <taxon>Cephalochordata</taxon>
        <taxon>Leptocardii</taxon>
        <taxon>Amphioxiformes</taxon>
        <taxon>Branchiostomatidae</taxon>
        <taxon>Branchiostoma</taxon>
    </lineage>
</organism>
<dbReference type="PANTHER" id="PTHR24020:SF87">
    <property type="entry name" value="COLLAGEN ALPHA-1(VI) CHAIN-LIKE"/>
    <property type="match status" value="1"/>
</dbReference>
<dbReference type="SUPFAM" id="SSF53300">
    <property type="entry name" value="vWA-like"/>
    <property type="match status" value="1"/>
</dbReference>
<dbReference type="InterPro" id="IPR050525">
    <property type="entry name" value="ECM_Assembly_Org"/>
</dbReference>
<proteinExistence type="predicted"/>
<sequence length="271" mass="29208">MASVWLLMEDTESTLRLEKCEHMQISSLRVGVIQYQCRPNVDIPLGSYSDVLGLQAAILSDVVYSGGLARTGAAIRYMTSVDREEYAENAKKARDAGFEFWAIAAGRDFYVNQTALAVISGDPSRVVSLDLDLPFNVADMIEQCAIPVTQSTARQVRGRRRQSTRRRARGRGRGDRTPLKSKVPPPPSTPQGVRDPPPPPPTGVRDPPPPPPAVRDPPPPAVRDPPPPPLAGVRDPPPPPSAGVRDPPPTAVRDPPPPAVRDPPPPPSPAL</sequence>
<evidence type="ECO:0000256" key="1">
    <source>
        <dbReference type="SAM" id="MobiDB-lite"/>
    </source>
</evidence>
<dbReference type="Gene3D" id="3.40.50.410">
    <property type="entry name" value="von Willebrand factor, type A domain"/>
    <property type="match status" value="1"/>
</dbReference>
<dbReference type="EMBL" id="GG666615">
    <property type="protein sequence ID" value="EEN48593.1"/>
    <property type="molecule type" value="Genomic_DNA"/>
</dbReference>
<dbReference type="InParanoid" id="C3ZFV5"/>
<gene>
    <name evidence="2" type="ORF">BRAFLDRAFT_68904</name>
</gene>
<feature type="region of interest" description="Disordered" evidence="1">
    <location>
        <begin position="151"/>
        <end position="271"/>
    </location>
</feature>
<protein>
    <submittedName>
        <fullName evidence="2">Uncharacterized protein</fullName>
    </submittedName>
</protein>
<feature type="compositionally biased region" description="Basic residues" evidence="1">
    <location>
        <begin position="156"/>
        <end position="171"/>
    </location>
</feature>
<accession>C3ZFV5</accession>
<reference evidence="2" key="1">
    <citation type="journal article" date="2008" name="Nature">
        <title>The amphioxus genome and the evolution of the chordate karyotype.</title>
        <authorList>
            <consortium name="US DOE Joint Genome Institute (JGI-PGF)"/>
            <person name="Putnam N.H."/>
            <person name="Butts T."/>
            <person name="Ferrier D.E.K."/>
            <person name="Furlong R.F."/>
            <person name="Hellsten U."/>
            <person name="Kawashima T."/>
            <person name="Robinson-Rechavi M."/>
            <person name="Shoguchi E."/>
            <person name="Terry A."/>
            <person name="Yu J.-K."/>
            <person name="Benito-Gutierrez E.L."/>
            <person name="Dubchak I."/>
            <person name="Garcia-Fernandez J."/>
            <person name="Gibson-Brown J.J."/>
            <person name="Grigoriev I.V."/>
            <person name="Horton A.C."/>
            <person name="de Jong P.J."/>
            <person name="Jurka J."/>
            <person name="Kapitonov V.V."/>
            <person name="Kohara Y."/>
            <person name="Kuroki Y."/>
            <person name="Lindquist E."/>
            <person name="Lucas S."/>
            <person name="Osoegawa K."/>
            <person name="Pennacchio L.A."/>
            <person name="Salamov A.A."/>
            <person name="Satou Y."/>
            <person name="Sauka-Spengler T."/>
            <person name="Schmutz J."/>
            <person name="Shin-I T."/>
            <person name="Toyoda A."/>
            <person name="Bronner-Fraser M."/>
            <person name="Fujiyama A."/>
            <person name="Holland L.Z."/>
            <person name="Holland P.W.H."/>
            <person name="Satoh N."/>
            <person name="Rokhsar D.S."/>
        </authorList>
    </citation>
    <scope>NUCLEOTIDE SEQUENCE [LARGE SCALE GENOMIC DNA]</scope>
    <source>
        <strain evidence="2">S238N-H82</strain>
        <tissue evidence="2">Testes</tissue>
    </source>
</reference>
<name>C3ZFV5_BRAFL</name>
<dbReference type="AlphaFoldDB" id="C3ZFV5"/>